<dbReference type="Gene3D" id="1.10.260.40">
    <property type="entry name" value="lambda repressor-like DNA-binding domains"/>
    <property type="match status" value="1"/>
</dbReference>
<dbReference type="PROSITE" id="PS50943">
    <property type="entry name" value="HTH_CROC1"/>
    <property type="match status" value="1"/>
</dbReference>
<evidence type="ECO:0000259" key="1">
    <source>
        <dbReference type="PROSITE" id="PS50943"/>
    </source>
</evidence>
<comment type="caution">
    <text evidence="2">The sequence shown here is derived from an EMBL/GenBank/DDBJ whole genome shotgun (WGS) entry which is preliminary data.</text>
</comment>
<dbReference type="Gene3D" id="3.30.450.180">
    <property type="match status" value="1"/>
</dbReference>
<sequence>MSENKGLGSVLRLWRDRITPETAGISHGGRRRVPGLRREELGLLAGVSADYIRRLEQGHGRPSREVLEALARALRLSREDYEYFCVLAGYSPVADGSVPQHVGPGAQRLLSRLTDIPVCVCDAAWTVILWNEAWASVMGCGPAPGPGRDRNVAWRLFAGVPGALFRSSGQTERFEATVVADLRKAVAKYPADVGLSSLVADLTSCSRRFRALWMKGDGTSIRAEQVVVRHHDVGEIDVDLDTMAFDDGDLRFIFFTAAPGTVDAVRLAAAGTRRPPV</sequence>
<evidence type="ECO:0000313" key="3">
    <source>
        <dbReference type="Proteomes" id="UP001597417"/>
    </source>
</evidence>
<dbReference type="Proteomes" id="UP001597417">
    <property type="component" value="Unassembled WGS sequence"/>
</dbReference>
<feature type="domain" description="HTH cro/C1-type" evidence="1">
    <location>
        <begin position="35"/>
        <end position="81"/>
    </location>
</feature>
<dbReference type="RefSeq" id="WP_378268577.1">
    <property type="nucleotide sequence ID" value="NZ_JBHUKR010000019.1"/>
</dbReference>
<dbReference type="SUPFAM" id="SSF47413">
    <property type="entry name" value="lambda repressor-like DNA-binding domains"/>
    <property type="match status" value="1"/>
</dbReference>
<dbReference type="InterPro" id="IPR010982">
    <property type="entry name" value="Lambda_DNA-bd_dom_sf"/>
</dbReference>
<dbReference type="InterPro" id="IPR001387">
    <property type="entry name" value="Cro/C1-type_HTH"/>
</dbReference>
<dbReference type="PANTHER" id="PTHR35010">
    <property type="entry name" value="BLL4672 PROTEIN-RELATED"/>
    <property type="match status" value="1"/>
</dbReference>
<name>A0ABW5FZM2_9PSEU</name>
<protein>
    <submittedName>
        <fullName evidence="2">Helix-turn-helix domain-containing protein</fullName>
    </submittedName>
</protein>
<evidence type="ECO:0000313" key="2">
    <source>
        <dbReference type="EMBL" id="MFD2420495.1"/>
    </source>
</evidence>
<accession>A0ABW5FZM2</accession>
<dbReference type="CDD" id="cd00093">
    <property type="entry name" value="HTH_XRE"/>
    <property type="match status" value="1"/>
</dbReference>
<dbReference type="EMBL" id="JBHUKR010000019">
    <property type="protein sequence ID" value="MFD2420495.1"/>
    <property type="molecule type" value="Genomic_DNA"/>
</dbReference>
<dbReference type="InterPro" id="IPR041413">
    <property type="entry name" value="MLTR_LBD"/>
</dbReference>
<keyword evidence="3" id="KW-1185">Reference proteome</keyword>
<gene>
    <name evidence="2" type="ORF">ACFSXZ_29625</name>
</gene>
<organism evidence="2 3">
    <name type="scientific">Amycolatopsis pigmentata</name>
    <dbReference type="NCBI Taxonomy" id="450801"/>
    <lineage>
        <taxon>Bacteria</taxon>
        <taxon>Bacillati</taxon>
        <taxon>Actinomycetota</taxon>
        <taxon>Actinomycetes</taxon>
        <taxon>Pseudonocardiales</taxon>
        <taxon>Pseudonocardiaceae</taxon>
        <taxon>Amycolatopsis</taxon>
    </lineage>
</organism>
<dbReference type="Pfam" id="PF13560">
    <property type="entry name" value="HTH_31"/>
    <property type="match status" value="1"/>
</dbReference>
<dbReference type="PANTHER" id="PTHR35010:SF2">
    <property type="entry name" value="BLL4672 PROTEIN"/>
    <property type="match status" value="1"/>
</dbReference>
<dbReference type="Pfam" id="PF17765">
    <property type="entry name" value="MLTR_LBD"/>
    <property type="match status" value="1"/>
</dbReference>
<proteinExistence type="predicted"/>
<dbReference type="SMART" id="SM00530">
    <property type="entry name" value="HTH_XRE"/>
    <property type="match status" value="1"/>
</dbReference>
<reference evidence="3" key="1">
    <citation type="journal article" date="2019" name="Int. J. Syst. Evol. Microbiol.">
        <title>The Global Catalogue of Microorganisms (GCM) 10K type strain sequencing project: providing services to taxonomists for standard genome sequencing and annotation.</title>
        <authorList>
            <consortium name="The Broad Institute Genomics Platform"/>
            <consortium name="The Broad Institute Genome Sequencing Center for Infectious Disease"/>
            <person name="Wu L."/>
            <person name="Ma J."/>
        </authorList>
    </citation>
    <scope>NUCLEOTIDE SEQUENCE [LARGE SCALE GENOMIC DNA]</scope>
    <source>
        <strain evidence="3">CGMCC 4.7645</strain>
    </source>
</reference>